<protein>
    <submittedName>
        <fullName evidence="2">Uncharacterized protein</fullName>
    </submittedName>
</protein>
<organism evidence="2">
    <name type="scientific">Amphimedon queenslandica</name>
    <name type="common">Sponge</name>
    <dbReference type="NCBI Taxonomy" id="400682"/>
    <lineage>
        <taxon>Eukaryota</taxon>
        <taxon>Metazoa</taxon>
        <taxon>Porifera</taxon>
        <taxon>Demospongiae</taxon>
        <taxon>Heteroscleromorpha</taxon>
        <taxon>Haplosclerida</taxon>
        <taxon>Niphatidae</taxon>
        <taxon>Amphimedon</taxon>
    </lineage>
</organism>
<dbReference type="InParanoid" id="A0A1X7SLG4"/>
<reference evidence="2" key="1">
    <citation type="submission" date="2017-05" db="UniProtKB">
        <authorList>
            <consortium name="EnsemblMetazoa"/>
        </authorList>
    </citation>
    <scope>IDENTIFICATION</scope>
</reference>
<keyword evidence="1" id="KW-0812">Transmembrane</keyword>
<dbReference type="OrthoDB" id="6132182at2759"/>
<name>A0A1X7SLG4_AMPQE</name>
<keyword evidence="1" id="KW-1133">Transmembrane helix</keyword>
<dbReference type="AlphaFoldDB" id="A0A1X7SLG4"/>
<proteinExistence type="predicted"/>
<dbReference type="EnsemblMetazoa" id="Aqu2.1.02920_001">
    <property type="protein sequence ID" value="Aqu2.1.02920_001"/>
    <property type="gene ID" value="Aqu2.1.02920"/>
</dbReference>
<feature type="transmembrane region" description="Helical" evidence="1">
    <location>
        <begin position="132"/>
        <end position="150"/>
    </location>
</feature>
<evidence type="ECO:0000256" key="1">
    <source>
        <dbReference type="SAM" id="Phobius"/>
    </source>
</evidence>
<evidence type="ECO:0000313" key="2">
    <source>
        <dbReference type="EnsemblMetazoa" id="Aqu2.1.02920_001"/>
    </source>
</evidence>
<keyword evidence="1" id="KW-0472">Membrane</keyword>
<accession>A0A1X7SLG4</accession>
<sequence length="151" mass="16553">PTILETGMEIATTLPKGSSRLLQYEFPSMGMTLKIDIKLGNLVARGSFSVQNPNELTQDFFVMSNGNDIDYFISPELYIQSTTDDDDDGRHTNDANVYLSIVGLNDNNAFVLNTTFGDTTESIPTTPSTGTSVLGSMILMMVALLCFFLFI</sequence>